<comment type="caution">
    <text evidence="4">The sequence shown here is derived from an EMBL/GenBank/DDBJ whole genome shotgun (WGS) entry which is preliminary data.</text>
</comment>
<dbReference type="NCBIfam" id="TIGR03926">
    <property type="entry name" value="T7_EssB"/>
    <property type="match status" value="1"/>
</dbReference>
<evidence type="ECO:0000256" key="2">
    <source>
        <dbReference type="SAM" id="MobiDB-lite"/>
    </source>
</evidence>
<dbReference type="Proteomes" id="UP001290462">
    <property type="component" value="Unassembled WGS sequence"/>
</dbReference>
<dbReference type="Gene3D" id="1.10.510.10">
    <property type="entry name" value="Transferase(Phosphotransferase) domain 1"/>
    <property type="match status" value="1"/>
</dbReference>
<dbReference type="InterPro" id="IPR042565">
    <property type="entry name" value="T7SS_EssB_C"/>
</dbReference>
<dbReference type="EMBL" id="JAVBVO010000005">
    <property type="protein sequence ID" value="MDZ5760154.1"/>
    <property type="molecule type" value="Genomic_DNA"/>
</dbReference>
<dbReference type="InterPro" id="IPR018778">
    <property type="entry name" value="T7SS_EssB"/>
</dbReference>
<dbReference type="SUPFAM" id="SSF48452">
    <property type="entry name" value="TPR-like"/>
    <property type="match status" value="1"/>
</dbReference>
<feature type="compositionally biased region" description="Basic and acidic residues" evidence="2">
    <location>
        <begin position="383"/>
        <end position="401"/>
    </location>
</feature>
<name>A0AAW9K7H8_CARML</name>
<organism evidence="4 5">
    <name type="scientific">Carnobacterium maltaromaticum</name>
    <name type="common">Carnobacterium piscicola</name>
    <dbReference type="NCBI Taxonomy" id="2751"/>
    <lineage>
        <taxon>Bacteria</taxon>
        <taxon>Bacillati</taxon>
        <taxon>Bacillota</taxon>
        <taxon>Bacilli</taxon>
        <taxon>Lactobacillales</taxon>
        <taxon>Carnobacteriaceae</taxon>
        <taxon>Carnobacterium</taxon>
    </lineage>
</organism>
<comment type="similarity">
    <text evidence="1">Belongs to the EssB family.</text>
</comment>
<sequence length="421" mass="48005">MSEISIIKFDDKTYTITKEKTDWTLHLKKSDAQLRNEEEITLLLEAKKEFLPLSVQVEEDAFIFHFEPLALGLDYSQVLLKSQAEKIRAALNLAVFEKYVGSYYTFFLDPENLQFDVNLVPYIAYRGLKSGLPPAELTAENFLRQYKSIVIALFSKKQTFSSLYGGNLERAKESNFIKTIANAKSVKEITDYLEKEYQGTIAADEKNLRVVSKRKFMTYKQLTIWFSVAIIILLIPLVYLVGFNNPHQAKLLKADTAFLKNDYEQVIQTLQPIATDKIDATQKYELAYAYVQGKDLSDKQKAIIMKSISLKSAPTYLDYWIENGRGNLDKALEHGKRLEDNTLILYGLQQKIEQIKNNPDLSGAEREKQLGDAEADYQKYQEAVQKADEALEKEDAEKANEFLDSSATDEVAAEPTKTGDK</sequence>
<keyword evidence="3" id="KW-0812">Transmembrane</keyword>
<proteinExistence type="inferred from homology"/>
<dbReference type="AlphaFoldDB" id="A0AAW9K7H8"/>
<dbReference type="InterPro" id="IPR011990">
    <property type="entry name" value="TPR-like_helical_dom_sf"/>
</dbReference>
<keyword evidence="3" id="KW-0472">Membrane</keyword>
<protein>
    <submittedName>
        <fullName evidence="4">Type VII secretion protein EssB</fullName>
    </submittedName>
</protein>
<evidence type="ECO:0000256" key="3">
    <source>
        <dbReference type="SAM" id="Phobius"/>
    </source>
</evidence>
<evidence type="ECO:0000313" key="5">
    <source>
        <dbReference type="Proteomes" id="UP001290462"/>
    </source>
</evidence>
<gene>
    <name evidence="4" type="primary">essB</name>
    <name evidence="4" type="ORF">RAK27_16070</name>
</gene>
<feature type="region of interest" description="Disordered" evidence="2">
    <location>
        <begin position="383"/>
        <end position="421"/>
    </location>
</feature>
<evidence type="ECO:0000313" key="4">
    <source>
        <dbReference type="EMBL" id="MDZ5760154.1"/>
    </source>
</evidence>
<reference evidence="4" key="1">
    <citation type="submission" date="2023-08" db="EMBL/GenBank/DDBJ databases">
        <title>Genomic characterization of piscicolin 126 produced by Carnobacterium maltaromaticum CM22 strain isolated from salmon (Salmo salar).</title>
        <authorList>
            <person name="Gonzalez-Gragera E."/>
            <person name="Garcia-Lopez J.D."/>
            <person name="Teso-Perez C."/>
            <person name="Gimenez-Hernandez I."/>
            <person name="Peralta-Sanchez J.M."/>
            <person name="Valdivia E."/>
            <person name="Montalban-Lopez M."/>
            <person name="Martin-Platero A.M."/>
            <person name="Banos A."/>
            <person name="Martinez-Bueno M."/>
        </authorList>
    </citation>
    <scope>NUCLEOTIDE SEQUENCE</scope>
    <source>
        <strain evidence="4">CM22</strain>
    </source>
</reference>
<dbReference type="Pfam" id="PF10140">
    <property type="entry name" value="YukC"/>
    <property type="match status" value="1"/>
</dbReference>
<keyword evidence="3" id="KW-1133">Transmembrane helix</keyword>
<feature type="transmembrane region" description="Helical" evidence="3">
    <location>
        <begin position="222"/>
        <end position="242"/>
    </location>
</feature>
<evidence type="ECO:0000256" key="1">
    <source>
        <dbReference type="ARBA" id="ARBA00010163"/>
    </source>
</evidence>
<dbReference type="Gene3D" id="1.25.40.680">
    <property type="entry name" value="Type VII secretion system EssB, C-terminal-like domain"/>
    <property type="match status" value="1"/>
</dbReference>
<accession>A0AAW9K7H8</accession>
<dbReference type="RefSeq" id="WP_322809593.1">
    <property type="nucleotide sequence ID" value="NZ_JAVBVO010000005.1"/>
</dbReference>